<dbReference type="GO" id="GO:1990904">
    <property type="term" value="C:ribonucleoprotein complex"/>
    <property type="evidence" value="ECO:0007669"/>
    <property type="project" value="UniProtKB-KW"/>
</dbReference>
<evidence type="ECO:0000256" key="6">
    <source>
        <dbReference type="HAMAP-Rule" id="MF_01363"/>
    </source>
</evidence>
<dbReference type="InterPro" id="IPR018258">
    <property type="entry name" value="Ribosomal_bL21_CS"/>
</dbReference>
<dbReference type="InterPro" id="IPR028909">
    <property type="entry name" value="bL21-like"/>
</dbReference>
<dbReference type="PANTHER" id="PTHR21349">
    <property type="entry name" value="50S RIBOSOMAL PROTEIN L21"/>
    <property type="match status" value="1"/>
</dbReference>
<dbReference type="KEGG" id="tcn:H9L16_15665"/>
<evidence type="ECO:0000256" key="3">
    <source>
        <dbReference type="ARBA" id="ARBA00022884"/>
    </source>
</evidence>
<sequence>MYAVLVTGGKQHRVMQGETLRVEKLEGDVGSELKFDNILMLGDADGIKLGDDIKGASIAAKIVSHGRADKIRIVKFRRRKHHRKQMGHRQYYTEIEITGIAGGDKK</sequence>
<keyword evidence="9" id="KW-1185">Reference proteome</keyword>
<comment type="similarity">
    <text evidence="1 6 7">Belongs to the bacterial ribosomal protein bL21 family.</text>
</comment>
<dbReference type="RefSeq" id="WP_187552552.1">
    <property type="nucleotide sequence ID" value="NZ_BMZL01000001.1"/>
</dbReference>
<protein>
    <recommendedName>
        <fullName evidence="6">Large ribosomal subunit protein bL21</fullName>
    </recommendedName>
</protein>
<dbReference type="GO" id="GO:0005840">
    <property type="term" value="C:ribosome"/>
    <property type="evidence" value="ECO:0007669"/>
    <property type="project" value="UniProtKB-KW"/>
</dbReference>
<name>A0A7G9SQB0_9GAMM</name>
<dbReference type="NCBIfam" id="TIGR00061">
    <property type="entry name" value="L21"/>
    <property type="match status" value="1"/>
</dbReference>
<dbReference type="AlphaFoldDB" id="A0A7G9SQB0"/>
<proteinExistence type="inferred from homology"/>
<dbReference type="InterPro" id="IPR036164">
    <property type="entry name" value="bL21-like_sf"/>
</dbReference>
<keyword evidence="3 6" id="KW-0694">RNA-binding</keyword>
<evidence type="ECO:0000256" key="5">
    <source>
        <dbReference type="ARBA" id="ARBA00023274"/>
    </source>
</evidence>
<dbReference type="SUPFAM" id="SSF141091">
    <property type="entry name" value="L21p-like"/>
    <property type="match status" value="1"/>
</dbReference>
<comment type="function">
    <text evidence="6 7">This protein binds to 23S rRNA in the presence of protein L20.</text>
</comment>
<dbReference type="GO" id="GO:0006412">
    <property type="term" value="P:translation"/>
    <property type="evidence" value="ECO:0007669"/>
    <property type="project" value="UniProtKB-UniRule"/>
</dbReference>
<dbReference type="Pfam" id="PF00829">
    <property type="entry name" value="Ribosomal_L21p"/>
    <property type="match status" value="1"/>
</dbReference>
<evidence type="ECO:0000256" key="2">
    <source>
        <dbReference type="ARBA" id="ARBA00022730"/>
    </source>
</evidence>
<reference evidence="8 9" key="1">
    <citation type="submission" date="2020-08" db="EMBL/GenBank/DDBJ databases">
        <title>Genome sequence of Thermomonas carbonis KCTC 42013T.</title>
        <authorList>
            <person name="Hyun D.-W."/>
            <person name="Bae J.-W."/>
        </authorList>
    </citation>
    <scope>NUCLEOTIDE SEQUENCE [LARGE SCALE GENOMIC DNA]</scope>
    <source>
        <strain evidence="8 9">KCTC 42013</strain>
    </source>
</reference>
<organism evidence="8 9">
    <name type="scientific">Thermomonas carbonis</name>
    <dbReference type="NCBI Taxonomy" id="1463158"/>
    <lineage>
        <taxon>Bacteria</taxon>
        <taxon>Pseudomonadati</taxon>
        <taxon>Pseudomonadota</taxon>
        <taxon>Gammaproteobacteria</taxon>
        <taxon>Lysobacterales</taxon>
        <taxon>Lysobacteraceae</taxon>
        <taxon>Thermomonas</taxon>
    </lineage>
</organism>
<evidence type="ECO:0000256" key="1">
    <source>
        <dbReference type="ARBA" id="ARBA00008563"/>
    </source>
</evidence>
<keyword evidence="2 6" id="KW-0699">rRNA-binding</keyword>
<evidence type="ECO:0000256" key="4">
    <source>
        <dbReference type="ARBA" id="ARBA00022980"/>
    </source>
</evidence>
<dbReference type="Proteomes" id="UP000515804">
    <property type="component" value="Chromosome"/>
</dbReference>
<gene>
    <name evidence="6 8" type="primary">rplU</name>
    <name evidence="8" type="ORF">H9L16_15665</name>
</gene>
<evidence type="ECO:0000313" key="8">
    <source>
        <dbReference type="EMBL" id="QNN70035.1"/>
    </source>
</evidence>
<keyword evidence="5 6" id="KW-0687">Ribonucleoprotein</keyword>
<dbReference type="EMBL" id="CP060719">
    <property type="protein sequence ID" value="QNN70035.1"/>
    <property type="molecule type" value="Genomic_DNA"/>
</dbReference>
<dbReference type="InterPro" id="IPR001787">
    <property type="entry name" value="Ribosomal_bL21"/>
</dbReference>
<dbReference type="HAMAP" id="MF_01363">
    <property type="entry name" value="Ribosomal_bL21"/>
    <property type="match status" value="1"/>
</dbReference>
<dbReference type="PANTHER" id="PTHR21349:SF0">
    <property type="entry name" value="LARGE RIBOSOMAL SUBUNIT PROTEIN BL21M"/>
    <property type="match status" value="1"/>
</dbReference>
<evidence type="ECO:0000256" key="7">
    <source>
        <dbReference type="RuleBase" id="RU000562"/>
    </source>
</evidence>
<comment type="subunit">
    <text evidence="6">Part of the 50S ribosomal subunit. Contacts protein L20.</text>
</comment>
<dbReference type="GO" id="GO:0005737">
    <property type="term" value="C:cytoplasm"/>
    <property type="evidence" value="ECO:0007669"/>
    <property type="project" value="UniProtKB-ARBA"/>
</dbReference>
<dbReference type="GO" id="GO:0019843">
    <property type="term" value="F:rRNA binding"/>
    <property type="evidence" value="ECO:0007669"/>
    <property type="project" value="UniProtKB-UniRule"/>
</dbReference>
<dbReference type="GO" id="GO:0003735">
    <property type="term" value="F:structural constituent of ribosome"/>
    <property type="evidence" value="ECO:0007669"/>
    <property type="project" value="InterPro"/>
</dbReference>
<dbReference type="PROSITE" id="PS01169">
    <property type="entry name" value="RIBOSOMAL_L21"/>
    <property type="match status" value="1"/>
</dbReference>
<accession>A0A7G9SQB0</accession>
<evidence type="ECO:0000313" key="9">
    <source>
        <dbReference type="Proteomes" id="UP000515804"/>
    </source>
</evidence>
<keyword evidence="4 6" id="KW-0689">Ribosomal protein</keyword>